<evidence type="ECO:0000256" key="1">
    <source>
        <dbReference type="SAM" id="MobiDB-lite"/>
    </source>
</evidence>
<dbReference type="EMBL" id="CALNXJ010000019">
    <property type="protein sequence ID" value="CAH3122870.1"/>
    <property type="molecule type" value="Genomic_DNA"/>
</dbReference>
<keyword evidence="3" id="KW-1185">Reference proteome</keyword>
<feature type="compositionally biased region" description="Basic and acidic residues" evidence="1">
    <location>
        <begin position="18"/>
        <end position="29"/>
    </location>
</feature>
<reference evidence="2 3" key="1">
    <citation type="submission" date="2022-05" db="EMBL/GenBank/DDBJ databases">
        <authorList>
            <consortium name="Genoscope - CEA"/>
            <person name="William W."/>
        </authorList>
    </citation>
    <scope>NUCLEOTIDE SEQUENCE [LARGE SCALE GENOMIC DNA]</scope>
</reference>
<evidence type="ECO:0000313" key="3">
    <source>
        <dbReference type="Proteomes" id="UP001159428"/>
    </source>
</evidence>
<comment type="caution">
    <text evidence="2">The sequence shown here is derived from an EMBL/GenBank/DDBJ whole genome shotgun (WGS) entry which is preliminary data.</text>
</comment>
<protein>
    <submittedName>
        <fullName evidence="2">Uncharacterized protein</fullName>
    </submittedName>
</protein>
<feature type="compositionally biased region" description="Basic and acidic residues" evidence="1">
    <location>
        <begin position="61"/>
        <end position="73"/>
    </location>
</feature>
<proteinExistence type="predicted"/>
<organism evidence="2 3">
    <name type="scientific">Pocillopora meandrina</name>
    <dbReference type="NCBI Taxonomy" id="46732"/>
    <lineage>
        <taxon>Eukaryota</taxon>
        <taxon>Metazoa</taxon>
        <taxon>Cnidaria</taxon>
        <taxon>Anthozoa</taxon>
        <taxon>Hexacorallia</taxon>
        <taxon>Scleractinia</taxon>
        <taxon>Astrocoeniina</taxon>
        <taxon>Pocilloporidae</taxon>
        <taxon>Pocillopora</taxon>
    </lineage>
</organism>
<feature type="non-terminal residue" evidence="2">
    <location>
        <position position="1"/>
    </location>
</feature>
<dbReference type="AlphaFoldDB" id="A0AAU9WR45"/>
<sequence length="73" mass="8244">IRPFQLGKRVWEQATVAKRHDESSYEEKIQAGANSTQEGSVQSGANQQVVHAPAAQRPKRTVREPAYLKDYLH</sequence>
<gene>
    <name evidence="2" type="ORF">PMEA_00009833</name>
</gene>
<name>A0AAU9WR45_9CNID</name>
<feature type="compositionally biased region" description="Polar residues" evidence="1">
    <location>
        <begin position="32"/>
        <end position="49"/>
    </location>
</feature>
<feature type="region of interest" description="Disordered" evidence="1">
    <location>
        <begin position="15"/>
        <end position="73"/>
    </location>
</feature>
<evidence type="ECO:0000313" key="2">
    <source>
        <dbReference type="EMBL" id="CAH3122870.1"/>
    </source>
</evidence>
<accession>A0AAU9WR45</accession>
<dbReference type="Proteomes" id="UP001159428">
    <property type="component" value="Unassembled WGS sequence"/>
</dbReference>